<name>A0ABY7G5W5_MYAAR</name>
<proteinExistence type="predicted"/>
<protein>
    <submittedName>
        <fullName evidence="1">Uncharacterized protein</fullName>
    </submittedName>
</protein>
<evidence type="ECO:0000313" key="1">
    <source>
        <dbReference type="EMBL" id="WAR29327.1"/>
    </source>
</evidence>
<evidence type="ECO:0000313" key="2">
    <source>
        <dbReference type="Proteomes" id="UP001164746"/>
    </source>
</evidence>
<sequence length="193" mass="21467">MDETCSAECVNAMRTAFMEADRDGSASHTHGASDLMVPIIEETIEEDDTVDIFKDQLKQAYDDTEAKEVASYIRERWNKFATFRRAGHTGSVVMKGGHGMVADFLPGEYSLVDLACFSDLPPLVPKCTVIKGVKWVPSSVPGKSGKAIFPKNFDGKIVTDLATNELLRYYGCSFADTQQERFPCYIDMLQGDW</sequence>
<reference evidence="1" key="1">
    <citation type="submission" date="2022-11" db="EMBL/GenBank/DDBJ databases">
        <title>Centuries of genome instability and evolution in soft-shell clam transmissible cancer (bioRxiv).</title>
        <authorList>
            <person name="Hart S.F.M."/>
            <person name="Yonemitsu M.A."/>
            <person name="Giersch R.M."/>
            <person name="Beal B.F."/>
            <person name="Arriagada G."/>
            <person name="Davis B.W."/>
            <person name="Ostrander E.A."/>
            <person name="Goff S.P."/>
            <person name="Metzger M.J."/>
        </authorList>
    </citation>
    <scope>NUCLEOTIDE SEQUENCE</scope>
    <source>
        <strain evidence="1">MELC-2E11</strain>
        <tissue evidence="1">Siphon/mantle</tissue>
    </source>
</reference>
<accession>A0ABY7G5W5</accession>
<dbReference type="EMBL" id="CP111027">
    <property type="protein sequence ID" value="WAR29327.1"/>
    <property type="molecule type" value="Genomic_DNA"/>
</dbReference>
<gene>
    <name evidence="1" type="ORF">MAR_002895</name>
</gene>
<keyword evidence="2" id="KW-1185">Reference proteome</keyword>
<dbReference type="Proteomes" id="UP001164746">
    <property type="component" value="Chromosome 16"/>
</dbReference>
<organism evidence="1 2">
    <name type="scientific">Mya arenaria</name>
    <name type="common">Soft-shell clam</name>
    <dbReference type="NCBI Taxonomy" id="6604"/>
    <lineage>
        <taxon>Eukaryota</taxon>
        <taxon>Metazoa</taxon>
        <taxon>Spiralia</taxon>
        <taxon>Lophotrochozoa</taxon>
        <taxon>Mollusca</taxon>
        <taxon>Bivalvia</taxon>
        <taxon>Autobranchia</taxon>
        <taxon>Heteroconchia</taxon>
        <taxon>Euheterodonta</taxon>
        <taxon>Imparidentia</taxon>
        <taxon>Neoheterodontei</taxon>
        <taxon>Myida</taxon>
        <taxon>Myoidea</taxon>
        <taxon>Myidae</taxon>
        <taxon>Mya</taxon>
    </lineage>
</organism>